<keyword evidence="2" id="KW-1185">Reference proteome</keyword>
<gene>
    <name evidence="1" type="ORF">MLD38_007729</name>
</gene>
<accession>A0ACB9RS03</accession>
<comment type="caution">
    <text evidence="1">The sequence shown here is derived from an EMBL/GenBank/DDBJ whole genome shotgun (WGS) entry which is preliminary data.</text>
</comment>
<organism evidence="1 2">
    <name type="scientific">Melastoma candidum</name>
    <dbReference type="NCBI Taxonomy" id="119954"/>
    <lineage>
        <taxon>Eukaryota</taxon>
        <taxon>Viridiplantae</taxon>
        <taxon>Streptophyta</taxon>
        <taxon>Embryophyta</taxon>
        <taxon>Tracheophyta</taxon>
        <taxon>Spermatophyta</taxon>
        <taxon>Magnoliopsida</taxon>
        <taxon>eudicotyledons</taxon>
        <taxon>Gunneridae</taxon>
        <taxon>Pentapetalae</taxon>
        <taxon>rosids</taxon>
        <taxon>malvids</taxon>
        <taxon>Myrtales</taxon>
        <taxon>Melastomataceae</taxon>
        <taxon>Melastomatoideae</taxon>
        <taxon>Melastomateae</taxon>
        <taxon>Melastoma</taxon>
    </lineage>
</organism>
<dbReference type="EMBL" id="CM042882">
    <property type="protein sequence ID" value="KAI4381674.1"/>
    <property type="molecule type" value="Genomic_DNA"/>
</dbReference>
<protein>
    <submittedName>
        <fullName evidence="1">Uncharacterized protein</fullName>
    </submittedName>
</protein>
<dbReference type="Proteomes" id="UP001057402">
    <property type="component" value="Chromosome 3"/>
</dbReference>
<proteinExistence type="predicted"/>
<reference evidence="2" key="1">
    <citation type="journal article" date="2023" name="Front. Plant Sci.">
        <title>Chromosomal-level genome assembly of Melastoma candidum provides insights into trichome evolution.</title>
        <authorList>
            <person name="Zhong Y."/>
            <person name="Wu W."/>
            <person name="Sun C."/>
            <person name="Zou P."/>
            <person name="Liu Y."/>
            <person name="Dai S."/>
            <person name="Zhou R."/>
        </authorList>
    </citation>
    <scope>NUCLEOTIDE SEQUENCE [LARGE SCALE GENOMIC DNA]</scope>
</reference>
<evidence type="ECO:0000313" key="1">
    <source>
        <dbReference type="EMBL" id="KAI4381674.1"/>
    </source>
</evidence>
<name>A0ACB9RS03_9MYRT</name>
<sequence>MGLCASSPSPNTREIQPDTQFHDPCRSTSISIIWVDGKFEEHERPFLAGSFISRDGNQELVLCSSEHLAVDSCPTPVRDDEELQLGHIYFLLPVSQARTPLSLADLCDLTIKARAALGDDGRNH</sequence>
<evidence type="ECO:0000313" key="2">
    <source>
        <dbReference type="Proteomes" id="UP001057402"/>
    </source>
</evidence>